<organism evidence="1 2">
    <name type="scientific">Erwinia phage vB_EamM_Huxley</name>
    <dbReference type="NCBI Taxonomy" id="1883373"/>
    <lineage>
        <taxon>Viruses</taxon>
        <taxon>Duplodnaviria</taxon>
        <taxon>Heunggongvirae</taxon>
        <taxon>Uroviricota</taxon>
        <taxon>Caudoviricetes</taxon>
        <taxon>Chimalliviridae</taxon>
        <taxon>Machinavirus</taxon>
        <taxon>Machinavirus machina</taxon>
    </lineage>
</organism>
<dbReference type="GeneID" id="29069342"/>
<dbReference type="Proteomes" id="UP000203302">
    <property type="component" value="Segment"/>
</dbReference>
<dbReference type="EMBL" id="KX397368">
    <property type="protein sequence ID" value="ANZ49302.1"/>
    <property type="molecule type" value="Genomic_DNA"/>
</dbReference>
<dbReference type="OrthoDB" id="18405at10239"/>
<gene>
    <name evidence="1" type="ORF">HUXLEY_220</name>
</gene>
<dbReference type="RefSeq" id="YP_009293188.1">
    <property type="nucleotide sequence ID" value="NC_031127.1"/>
</dbReference>
<proteinExistence type="predicted"/>
<sequence>MLRVNTPELLLFNPSLVEGLFDKMWERYFREEMNSDPWWERYRGDFFLDSSQITLDVFSRCVEEVVQAANLRRPMDFNYITFDFSWYMDNYNYECDLGIDDQEKIENKMFDFFHFAINQLVSQEFLDAACKRLTPTWESLTELVGQRGIVGFWYEPCQGQMHMDSGRDHVWAVQEGDYDAELYAEWQGAVAGTLFYHATIGDGNEFYLFNGSLIQDGQTLDHIPLGEMVTLCRLTEQAQTIIDL</sequence>
<reference evidence="2" key="1">
    <citation type="submission" date="2016-06" db="EMBL/GenBank/DDBJ databases">
        <authorList>
            <person name="Berg J.A."/>
            <person name="Grossarth S.E."/>
            <person name="Jarvis T.M."/>
            <person name="Merrill B.D."/>
            <person name="Breakwell D.P."/>
            <person name="Hope S."/>
            <person name="Grose J.H."/>
        </authorList>
    </citation>
    <scope>NUCLEOTIDE SEQUENCE [LARGE SCALE GENOMIC DNA]</scope>
</reference>
<accession>A0A1B2IDI3</accession>
<protein>
    <submittedName>
        <fullName evidence="1">Uncharacterized protein</fullName>
    </submittedName>
</protein>
<name>A0A1B2IDI3_9CAUD</name>
<dbReference type="KEGG" id="vg:29069342"/>
<evidence type="ECO:0000313" key="1">
    <source>
        <dbReference type="EMBL" id="ANZ49302.1"/>
    </source>
</evidence>
<evidence type="ECO:0000313" key="2">
    <source>
        <dbReference type="Proteomes" id="UP000203302"/>
    </source>
</evidence>